<evidence type="ECO:0000313" key="3">
    <source>
        <dbReference type="Proteomes" id="UP000193648"/>
    </source>
</evidence>
<name>A0A1Y2GNT2_9FUNG</name>
<comment type="caution">
    <text evidence="2">The sequence shown here is derived from an EMBL/GenBank/DDBJ whole genome shotgun (WGS) entry which is preliminary data.</text>
</comment>
<dbReference type="GeneID" id="33572946"/>
<protein>
    <submittedName>
        <fullName evidence="2">Uncharacterized protein</fullName>
    </submittedName>
</protein>
<keyword evidence="3" id="KW-1185">Reference proteome</keyword>
<sequence>MSIKTISFALMALLPFLANPVASQGQNPINQDGCVTNYDPNFDYFTNKITVDNATLFSVHYERNYKVVVNNALKKEYVLTQCGTPVPPASQFGNETVFVNIPVKNAASTATTAVAFIEMLGMRSALKAVDTEGLISSPCLQYDLERGSILGIEDKDLAKRADQFKSVDVVFSTFGSEPGMENKTVITSEVSDPGPLHVAAP</sequence>
<dbReference type="AlphaFoldDB" id="A0A1Y2GNT2"/>
<keyword evidence="1" id="KW-0732">Signal</keyword>
<proteinExistence type="predicted"/>
<organism evidence="2 3">
    <name type="scientific">Lobosporangium transversale</name>
    <dbReference type="NCBI Taxonomy" id="64571"/>
    <lineage>
        <taxon>Eukaryota</taxon>
        <taxon>Fungi</taxon>
        <taxon>Fungi incertae sedis</taxon>
        <taxon>Mucoromycota</taxon>
        <taxon>Mortierellomycotina</taxon>
        <taxon>Mortierellomycetes</taxon>
        <taxon>Mortierellales</taxon>
        <taxon>Mortierellaceae</taxon>
        <taxon>Lobosporangium</taxon>
    </lineage>
</organism>
<feature type="chain" id="PRO_5012892350" evidence="1">
    <location>
        <begin position="26"/>
        <end position="201"/>
    </location>
</feature>
<evidence type="ECO:0000313" key="2">
    <source>
        <dbReference type="EMBL" id="ORZ12924.1"/>
    </source>
</evidence>
<dbReference type="OrthoDB" id="409848at2759"/>
<dbReference type="PANTHER" id="PTHR38360:SF1">
    <property type="entry name" value="F12P19.7"/>
    <property type="match status" value="1"/>
</dbReference>
<feature type="signal peptide" evidence="1">
    <location>
        <begin position="1"/>
        <end position="25"/>
    </location>
</feature>
<accession>A0A1Y2GNT2</accession>
<dbReference type="RefSeq" id="XP_021880273.1">
    <property type="nucleotide sequence ID" value="XM_022031105.1"/>
</dbReference>
<gene>
    <name evidence="2" type="ORF">BCR41DRAFT_97858</name>
</gene>
<evidence type="ECO:0000256" key="1">
    <source>
        <dbReference type="SAM" id="SignalP"/>
    </source>
</evidence>
<dbReference type="STRING" id="64571.A0A1Y2GNT2"/>
<reference evidence="2 3" key="1">
    <citation type="submission" date="2016-07" db="EMBL/GenBank/DDBJ databases">
        <title>Pervasive Adenine N6-methylation of Active Genes in Fungi.</title>
        <authorList>
            <consortium name="DOE Joint Genome Institute"/>
            <person name="Mondo S.J."/>
            <person name="Dannebaum R.O."/>
            <person name="Kuo R.C."/>
            <person name="Labutti K."/>
            <person name="Haridas S."/>
            <person name="Kuo A."/>
            <person name="Salamov A."/>
            <person name="Ahrendt S.R."/>
            <person name="Lipzen A."/>
            <person name="Sullivan W."/>
            <person name="Andreopoulos W.B."/>
            <person name="Clum A."/>
            <person name="Lindquist E."/>
            <person name="Daum C."/>
            <person name="Ramamoorthy G.K."/>
            <person name="Gryganskyi A."/>
            <person name="Culley D."/>
            <person name="Magnuson J.K."/>
            <person name="James T.Y."/>
            <person name="O'Malley M.A."/>
            <person name="Stajich J.E."/>
            <person name="Spatafora J.W."/>
            <person name="Visel A."/>
            <person name="Grigoriev I.V."/>
        </authorList>
    </citation>
    <scope>NUCLEOTIDE SEQUENCE [LARGE SCALE GENOMIC DNA]</scope>
    <source>
        <strain evidence="2 3">NRRL 3116</strain>
    </source>
</reference>
<dbReference type="EMBL" id="MCFF01000024">
    <property type="protein sequence ID" value="ORZ12924.1"/>
    <property type="molecule type" value="Genomic_DNA"/>
</dbReference>
<dbReference type="Proteomes" id="UP000193648">
    <property type="component" value="Unassembled WGS sequence"/>
</dbReference>
<dbReference type="PANTHER" id="PTHR38360">
    <property type="entry name" value="OS03G0120000 PROTEIN"/>
    <property type="match status" value="1"/>
</dbReference>
<dbReference type="InParanoid" id="A0A1Y2GNT2"/>